<dbReference type="Proteomes" id="UP001595872">
    <property type="component" value="Unassembled WGS sequence"/>
</dbReference>
<feature type="transmembrane region" description="Helical" evidence="6">
    <location>
        <begin position="451"/>
        <end position="472"/>
    </location>
</feature>
<evidence type="ECO:0000259" key="7">
    <source>
        <dbReference type="PROSITE" id="PS50850"/>
    </source>
</evidence>
<sequence>MSRLAAMTPPIAPGADARTARRALLGAVVISLGVSLIVVDATIVGVLLPRMVDDLRLSTASAEWVTSVYSLVFAALLIPFGRAGDLFGRRRMIVLGVAVFTVASVLAALSVDSTTLIGSRALQGVGASMVMPATLSTLNAMFTGKERAHAFGIWGATIAGMSALGPLLGGALASGGTWRWAFGVNLLFGAALIFGVLRVVPETRGSDAALPANGTTSAPHATSVRRVAGAIDWPGTVLSALAFGLLVCGIIEGPTFGWWTATAHVAVGGLSPIPLMIVGGLALLAALVTVERARAAAGRPVMLDLSLFTIPNFRNGNLSSALINVGELGLLFVLPLFLLGVHGTAPLEISLAILPLAAGAFVSGAVAHVLANRYGAHRVVQAGMALEVAAVLALAATLSPTTGGLGLAPWMLLYGFGLGLTSAQLTNVSLADVPPDRAGQASGTQSTARQIGAALGVAVIGTVFATTLGHAMSGRLAHDGLPAERRAAITHDLRHSAGTYARDLHRTPGMSEAARSADESLAAASRAGALATAIILAGGLLLSLRLRPSGGSRTTAADRGDAGAGQAGPPGRVVTAAPEQ</sequence>
<dbReference type="InterPro" id="IPR036259">
    <property type="entry name" value="MFS_trans_sf"/>
</dbReference>
<feature type="transmembrane region" description="Helical" evidence="6">
    <location>
        <begin position="321"/>
        <end position="343"/>
    </location>
</feature>
<feature type="transmembrane region" description="Helical" evidence="6">
    <location>
        <begin position="235"/>
        <end position="259"/>
    </location>
</feature>
<feature type="transmembrane region" description="Helical" evidence="6">
    <location>
        <begin position="121"/>
        <end position="141"/>
    </location>
</feature>
<dbReference type="InterPro" id="IPR011701">
    <property type="entry name" value="MFS"/>
</dbReference>
<feature type="region of interest" description="Disordered" evidence="5">
    <location>
        <begin position="550"/>
        <end position="580"/>
    </location>
</feature>
<evidence type="ECO:0000256" key="3">
    <source>
        <dbReference type="ARBA" id="ARBA00022989"/>
    </source>
</evidence>
<evidence type="ECO:0000256" key="1">
    <source>
        <dbReference type="ARBA" id="ARBA00004651"/>
    </source>
</evidence>
<dbReference type="RefSeq" id="WP_378252141.1">
    <property type="nucleotide sequence ID" value="NZ_JBHSIT010000001.1"/>
</dbReference>
<feature type="transmembrane region" description="Helical" evidence="6">
    <location>
        <begin position="153"/>
        <end position="174"/>
    </location>
</feature>
<dbReference type="PANTHER" id="PTHR42718:SF48">
    <property type="entry name" value="CONSERVED TWO-DOMAIN MEMBRANE PROTEIN-RELATED"/>
    <property type="match status" value="1"/>
</dbReference>
<dbReference type="PANTHER" id="PTHR42718">
    <property type="entry name" value="MAJOR FACILITATOR SUPERFAMILY MULTIDRUG TRANSPORTER MFSC"/>
    <property type="match status" value="1"/>
</dbReference>
<feature type="transmembrane region" description="Helical" evidence="6">
    <location>
        <begin position="23"/>
        <end position="48"/>
    </location>
</feature>
<name>A0ABV9TTC8_9ACTN</name>
<proteinExistence type="predicted"/>
<feature type="transmembrane region" description="Helical" evidence="6">
    <location>
        <begin position="180"/>
        <end position="200"/>
    </location>
</feature>
<evidence type="ECO:0000256" key="2">
    <source>
        <dbReference type="ARBA" id="ARBA00022692"/>
    </source>
</evidence>
<protein>
    <submittedName>
        <fullName evidence="8">MFS transporter</fullName>
    </submittedName>
</protein>
<dbReference type="SUPFAM" id="SSF103473">
    <property type="entry name" value="MFS general substrate transporter"/>
    <property type="match status" value="1"/>
</dbReference>
<feature type="transmembrane region" description="Helical" evidence="6">
    <location>
        <begin position="382"/>
        <end position="399"/>
    </location>
</feature>
<dbReference type="EMBL" id="JBHSIT010000001">
    <property type="protein sequence ID" value="MFC4906445.1"/>
    <property type="molecule type" value="Genomic_DNA"/>
</dbReference>
<evidence type="ECO:0000313" key="9">
    <source>
        <dbReference type="Proteomes" id="UP001595872"/>
    </source>
</evidence>
<feature type="transmembrane region" description="Helical" evidence="6">
    <location>
        <begin position="349"/>
        <end position="370"/>
    </location>
</feature>
<feature type="transmembrane region" description="Helical" evidence="6">
    <location>
        <begin position="411"/>
        <end position="430"/>
    </location>
</feature>
<dbReference type="Gene3D" id="1.20.1250.20">
    <property type="entry name" value="MFS general substrate transporter like domains"/>
    <property type="match status" value="1"/>
</dbReference>
<keyword evidence="4 6" id="KW-0472">Membrane</keyword>
<evidence type="ECO:0000256" key="4">
    <source>
        <dbReference type="ARBA" id="ARBA00023136"/>
    </source>
</evidence>
<comment type="subcellular location">
    <subcellularLocation>
        <location evidence="1">Cell membrane</location>
        <topology evidence="1">Multi-pass membrane protein</topology>
    </subcellularLocation>
</comment>
<organism evidence="8 9">
    <name type="scientific">Actinomadura gamaensis</name>
    <dbReference type="NCBI Taxonomy" id="1763541"/>
    <lineage>
        <taxon>Bacteria</taxon>
        <taxon>Bacillati</taxon>
        <taxon>Actinomycetota</taxon>
        <taxon>Actinomycetes</taxon>
        <taxon>Streptosporangiales</taxon>
        <taxon>Thermomonosporaceae</taxon>
        <taxon>Actinomadura</taxon>
    </lineage>
</organism>
<evidence type="ECO:0000313" key="8">
    <source>
        <dbReference type="EMBL" id="MFC4906445.1"/>
    </source>
</evidence>
<feature type="domain" description="Major facilitator superfamily (MFS) profile" evidence="7">
    <location>
        <begin position="26"/>
        <end position="551"/>
    </location>
</feature>
<keyword evidence="3 6" id="KW-1133">Transmembrane helix</keyword>
<keyword evidence="9" id="KW-1185">Reference proteome</keyword>
<accession>A0ABV9TTC8</accession>
<dbReference type="PROSITE" id="PS50850">
    <property type="entry name" value="MFS"/>
    <property type="match status" value="1"/>
</dbReference>
<dbReference type="InterPro" id="IPR020846">
    <property type="entry name" value="MFS_dom"/>
</dbReference>
<feature type="transmembrane region" description="Helical" evidence="6">
    <location>
        <begin position="523"/>
        <end position="544"/>
    </location>
</feature>
<feature type="transmembrane region" description="Helical" evidence="6">
    <location>
        <begin position="60"/>
        <end position="80"/>
    </location>
</feature>
<comment type="caution">
    <text evidence="8">The sequence shown here is derived from an EMBL/GenBank/DDBJ whole genome shotgun (WGS) entry which is preliminary data.</text>
</comment>
<reference evidence="9" key="1">
    <citation type="journal article" date="2019" name="Int. J. Syst. Evol. Microbiol.">
        <title>The Global Catalogue of Microorganisms (GCM) 10K type strain sequencing project: providing services to taxonomists for standard genome sequencing and annotation.</title>
        <authorList>
            <consortium name="The Broad Institute Genomics Platform"/>
            <consortium name="The Broad Institute Genome Sequencing Center for Infectious Disease"/>
            <person name="Wu L."/>
            <person name="Ma J."/>
        </authorList>
    </citation>
    <scope>NUCLEOTIDE SEQUENCE [LARGE SCALE GENOMIC DNA]</scope>
    <source>
        <strain evidence="9">KLKA75</strain>
    </source>
</reference>
<gene>
    <name evidence="8" type="ORF">ACFPCY_03865</name>
</gene>
<dbReference type="Gene3D" id="1.20.1720.10">
    <property type="entry name" value="Multidrug resistance protein D"/>
    <property type="match status" value="1"/>
</dbReference>
<dbReference type="Pfam" id="PF07690">
    <property type="entry name" value="MFS_1"/>
    <property type="match status" value="1"/>
</dbReference>
<feature type="transmembrane region" description="Helical" evidence="6">
    <location>
        <begin position="92"/>
        <end position="109"/>
    </location>
</feature>
<evidence type="ECO:0000256" key="6">
    <source>
        <dbReference type="SAM" id="Phobius"/>
    </source>
</evidence>
<dbReference type="CDD" id="cd17321">
    <property type="entry name" value="MFS_MMR_MDR_like"/>
    <property type="match status" value="1"/>
</dbReference>
<keyword evidence="2 6" id="KW-0812">Transmembrane</keyword>
<feature type="transmembrane region" description="Helical" evidence="6">
    <location>
        <begin position="265"/>
        <end position="290"/>
    </location>
</feature>
<evidence type="ECO:0000256" key="5">
    <source>
        <dbReference type="SAM" id="MobiDB-lite"/>
    </source>
</evidence>